<evidence type="ECO:0000256" key="3">
    <source>
        <dbReference type="SAM" id="MobiDB-lite"/>
    </source>
</evidence>
<feature type="compositionally biased region" description="Basic and acidic residues" evidence="3">
    <location>
        <begin position="226"/>
        <end position="237"/>
    </location>
</feature>
<dbReference type="EMBL" id="JAYMYQ010000009">
    <property type="protein sequence ID" value="KAK7312137.1"/>
    <property type="molecule type" value="Genomic_DNA"/>
</dbReference>
<accession>A0AAN9PVU6</accession>
<evidence type="ECO:0000256" key="1">
    <source>
        <dbReference type="ARBA" id="ARBA00022737"/>
    </source>
</evidence>
<keyword evidence="1" id="KW-0677">Repeat</keyword>
<evidence type="ECO:0008006" key="6">
    <source>
        <dbReference type="Google" id="ProtNLM"/>
    </source>
</evidence>
<dbReference type="Pfam" id="PF13812">
    <property type="entry name" value="PPR_3"/>
    <property type="match status" value="2"/>
</dbReference>
<gene>
    <name evidence="4" type="ORF">VNO77_35772</name>
</gene>
<proteinExistence type="predicted"/>
<feature type="repeat" description="PPR" evidence="2">
    <location>
        <begin position="699"/>
        <end position="733"/>
    </location>
</feature>
<dbReference type="GO" id="GO:0009507">
    <property type="term" value="C:chloroplast"/>
    <property type="evidence" value="ECO:0007669"/>
    <property type="project" value="TreeGrafter"/>
</dbReference>
<dbReference type="InterPro" id="IPR002885">
    <property type="entry name" value="PPR_rpt"/>
</dbReference>
<dbReference type="Gene3D" id="1.25.40.10">
    <property type="entry name" value="Tetratricopeptide repeat domain"/>
    <property type="match status" value="3"/>
</dbReference>
<dbReference type="InterPro" id="IPR011990">
    <property type="entry name" value="TPR-like_helical_dom_sf"/>
</dbReference>
<dbReference type="SUPFAM" id="SSF48452">
    <property type="entry name" value="TPR-like"/>
    <property type="match status" value="1"/>
</dbReference>
<evidence type="ECO:0000256" key="2">
    <source>
        <dbReference type="PROSITE-ProRule" id="PRU00708"/>
    </source>
</evidence>
<dbReference type="Pfam" id="PF01535">
    <property type="entry name" value="PPR"/>
    <property type="match status" value="3"/>
</dbReference>
<comment type="caution">
    <text evidence="4">The sequence shown here is derived from an EMBL/GenBank/DDBJ whole genome shotgun (WGS) entry which is preliminary data.</text>
</comment>
<feature type="region of interest" description="Disordered" evidence="3">
    <location>
        <begin position="162"/>
        <end position="260"/>
    </location>
</feature>
<feature type="repeat" description="PPR" evidence="2">
    <location>
        <begin position="526"/>
        <end position="560"/>
    </location>
</feature>
<keyword evidence="5" id="KW-1185">Reference proteome</keyword>
<sequence>MGVIGLEINGNSASATALHYGGNSFSSYAVPISLKPCFGNALNARVARKFRVSHTRKLNFGPVLVSLNDVSNSGLISDALLPKDLEFKPSFDEYLKAMSARTVRRNKHAANTQKQKTREMGDEGNGSKKGIRVGDKTGRKDGFEAAKEHVALKVDATVAYKEGSSTSNGKVRGTSNKGFKKEYDGKERNLDVKAKQKNGANIRQDGRLKHRSRSLEPESDDCSGIRSRDKSGSRRISENNISSNLNSNRGNAIERGATHDLYSSKMSRQKVVSIRQRDYNRQSKTPGEDKIVASQKVMDRGYDRRHTENGSLMNRYGQSNIKLNERRKRFIDRGYDSDNLEVDRVAFENLEDPNNVITKLQFSHKAMEERIQKLAKSLNGADINLPEWMFSKMIRSARLKFCDYSITRVIIMLGKLGNWRRVIQVIEWLQKRERFKSHNLRHIYTAAIDALGKSRRPVEALNVFHTMQQQMSSYPDLVAYHSIAVTLGQAGYMKELFDVIDIMRSPPKKKFKTGIFENWDPRLEPDLVVYHAVLNACVKQKQWEGAFWVLQQLKKQGQQPSATTYGLVMEVMFSCDKYNLVHEFFRKLQKSSIPNSLTYRVLVNTLWKEGKTDEAILAVKEMERRGIVGSASLYYDLARCLCAAGRSHEALKQIDKICKVANKPLVVTYTGLMQASLNSGNIQDGAYIFEKMKEICAPNLVTCNIMLKAYLEHGMFQEAKVLFEHMSENANHLRGNNDYKMLVIPDTYTFNTMLDACVAEKRWDYFDYVYQRMLYHGYHFNPKRHLQMILEASRAGKEGPLEITWKHLTDTGRIPPAPLIKEMFCAKLEKDDYVAALTCITNNPQKDFQPFSKSSWLNLFKENSQRFKKDTLVRLMNETSNTVSNISSPNPTLEYLMQSCKEFCFATDLSAAGIDSAKNAFAVESKLVVANSR</sequence>
<feature type="repeat" description="PPR" evidence="2">
    <location>
        <begin position="595"/>
        <end position="629"/>
    </location>
</feature>
<evidence type="ECO:0000313" key="4">
    <source>
        <dbReference type="EMBL" id="KAK7312137.1"/>
    </source>
</evidence>
<organism evidence="4 5">
    <name type="scientific">Canavalia gladiata</name>
    <name type="common">Sword bean</name>
    <name type="synonym">Dolichos gladiatus</name>
    <dbReference type="NCBI Taxonomy" id="3824"/>
    <lineage>
        <taxon>Eukaryota</taxon>
        <taxon>Viridiplantae</taxon>
        <taxon>Streptophyta</taxon>
        <taxon>Embryophyta</taxon>
        <taxon>Tracheophyta</taxon>
        <taxon>Spermatophyta</taxon>
        <taxon>Magnoliopsida</taxon>
        <taxon>eudicotyledons</taxon>
        <taxon>Gunneridae</taxon>
        <taxon>Pentapetalae</taxon>
        <taxon>rosids</taxon>
        <taxon>fabids</taxon>
        <taxon>Fabales</taxon>
        <taxon>Fabaceae</taxon>
        <taxon>Papilionoideae</taxon>
        <taxon>50 kb inversion clade</taxon>
        <taxon>NPAAA clade</taxon>
        <taxon>indigoferoid/millettioid clade</taxon>
        <taxon>Phaseoleae</taxon>
        <taxon>Canavalia</taxon>
    </lineage>
</organism>
<feature type="compositionally biased region" description="Polar residues" evidence="3">
    <location>
        <begin position="163"/>
        <end position="177"/>
    </location>
</feature>
<dbReference type="InterPro" id="IPR044645">
    <property type="entry name" value="DG1/EMB2279-like"/>
</dbReference>
<evidence type="ECO:0000313" key="5">
    <source>
        <dbReference type="Proteomes" id="UP001367508"/>
    </source>
</evidence>
<dbReference type="FunFam" id="1.25.40.10:FF:000363">
    <property type="entry name" value="Pentatricopeptide repeat-containing protein"/>
    <property type="match status" value="1"/>
</dbReference>
<reference evidence="4 5" key="1">
    <citation type="submission" date="2024-01" db="EMBL/GenBank/DDBJ databases">
        <title>The genomes of 5 underutilized Papilionoideae crops provide insights into root nodulation and disease resistanc.</title>
        <authorList>
            <person name="Jiang F."/>
        </authorList>
    </citation>
    <scope>NUCLEOTIDE SEQUENCE [LARGE SCALE GENOMIC DNA]</scope>
    <source>
        <strain evidence="4">LVBAO_FW01</strain>
        <tissue evidence="4">Leaves</tissue>
    </source>
</reference>
<dbReference type="PANTHER" id="PTHR46935">
    <property type="entry name" value="OS01G0674700 PROTEIN"/>
    <property type="match status" value="1"/>
</dbReference>
<dbReference type="Proteomes" id="UP001367508">
    <property type="component" value="Unassembled WGS sequence"/>
</dbReference>
<dbReference type="PANTHER" id="PTHR46935:SF1">
    <property type="entry name" value="OS01G0674700 PROTEIN"/>
    <property type="match status" value="1"/>
</dbReference>
<feature type="compositionally biased region" description="Basic and acidic residues" evidence="3">
    <location>
        <begin position="179"/>
        <end position="194"/>
    </location>
</feature>
<protein>
    <recommendedName>
        <fullName evidence="6">Pentatricopeptide repeat-containing protein</fullName>
    </recommendedName>
</protein>
<feature type="region of interest" description="Disordered" evidence="3">
    <location>
        <begin position="104"/>
        <end position="139"/>
    </location>
</feature>
<feature type="compositionally biased region" description="Low complexity" evidence="3">
    <location>
        <begin position="238"/>
        <end position="251"/>
    </location>
</feature>
<dbReference type="GO" id="GO:0009658">
    <property type="term" value="P:chloroplast organization"/>
    <property type="evidence" value="ECO:0007669"/>
    <property type="project" value="InterPro"/>
</dbReference>
<name>A0AAN9PVU6_CANGL</name>
<dbReference type="PROSITE" id="PS51375">
    <property type="entry name" value="PPR"/>
    <property type="match status" value="4"/>
</dbReference>
<dbReference type="AlphaFoldDB" id="A0AAN9PVU6"/>
<feature type="repeat" description="PPR" evidence="2">
    <location>
        <begin position="746"/>
        <end position="780"/>
    </location>
</feature>
<dbReference type="NCBIfam" id="TIGR00756">
    <property type="entry name" value="PPR"/>
    <property type="match status" value="4"/>
</dbReference>